<reference evidence="2 3" key="1">
    <citation type="submission" date="2016-03" db="EMBL/GenBank/DDBJ databases">
        <authorList>
            <person name="Ploux O."/>
        </authorList>
    </citation>
    <scope>NUCLEOTIDE SEQUENCE [LARGE SCALE GENOMIC DNA]</scope>
    <source>
        <strain evidence="2 3">R-45378</strain>
    </source>
</reference>
<feature type="compositionally biased region" description="Basic residues" evidence="1">
    <location>
        <begin position="133"/>
        <end position="144"/>
    </location>
</feature>
<name>A0A177N123_9GAMM</name>
<feature type="region of interest" description="Disordered" evidence="1">
    <location>
        <begin position="92"/>
        <end position="153"/>
    </location>
</feature>
<evidence type="ECO:0000313" key="2">
    <source>
        <dbReference type="EMBL" id="OAI11243.1"/>
    </source>
</evidence>
<organism evidence="2 3">
    <name type="scientific">Methylomonas koyamae</name>
    <dbReference type="NCBI Taxonomy" id="702114"/>
    <lineage>
        <taxon>Bacteria</taxon>
        <taxon>Pseudomonadati</taxon>
        <taxon>Pseudomonadota</taxon>
        <taxon>Gammaproteobacteria</taxon>
        <taxon>Methylococcales</taxon>
        <taxon>Methylococcaceae</taxon>
        <taxon>Methylomonas</taxon>
    </lineage>
</organism>
<comment type="caution">
    <text evidence="2">The sequence shown here is derived from an EMBL/GenBank/DDBJ whole genome shotgun (WGS) entry which is preliminary data.</text>
</comment>
<protein>
    <submittedName>
        <fullName evidence="2">Uncharacterized protein</fullName>
    </submittedName>
</protein>
<proteinExistence type="predicted"/>
<accession>A0A177N123</accession>
<sequence length="153" mass="17114">MIFCRQNTSIKRTYVQNRFKINAGGYPNEPTLVWLIGKCQKTRHGQPASWRLVTPPSLFGAKGLYTKPAAGRAIRAAYVVKLFDTVRGQQTTAFSDANGGGDGDDANRRRGAVRHRSRNRHEVHNSRPGDGHRVRRPRIPKARANRPTTPKCA</sequence>
<gene>
    <name evidence="2" type="ORF">A1507_03340</name>
</gene>
<dbReference type="AlphaFoldDB" id="A0A177N123"/>
<dbReference type="EMBL" id="LUUJ01000123">
    <property type="protein sequence ID" value="OAI11243.1"/>
    <property type="molecule type" value="Genomic_DNA"/>
</dbReference>
<feature type="compositionally biased region" description="Basic residues" evidence="1">
    <location>
        <begin position="109"/>
        <end position="119"/>
    </location>
</feature>
<feature type="compositionally biased region" description="Basic and acidic residues" evidence="1">
    <location>
        <begin position="120"/>
        <end position="132"/>
    </location>
</feature>
<dbReference type="Proteomes" id="UP000077857">
    <property type="component" value="Unassembled WGS sequence"/>
</dbReference>
<evidence type="ECO:0000313" key="3">
    <source>
        <dbReference type="Proteomes" id="UP000077857"/>
    </source>
</evidence>
<evidence type="ECO:0000256" key="1">
    <source>
        <dbReference type="SAM" id="MobiDB-lite"/>
    </source>
</evidence>